<proteinExistence type="predicted"/>
<dbReference type="RefSeq" id="XP_015405775.1">
    <property type="nucleotide sequence ID" value="XM_015551566.1"/>
</dbReference>
<dbReference type="Proteomes" id="UP000037505">
    <property type="component" value="Unassembled WGS sequence"/>
</dbReference>
<protein>
    <submittedName>
        <fullName evidence="1">Uncharacterized protein</fullName>
    </submittedName>
</protein>
<dbReference type="OrthoDB" id="4505281at2759"/>
<name>A0A0L1IZC2_ASPN3</name>
<keyword evidence="2" id="KW-1185">Reference proteome</keyword>
<dbReference type="AlphaFoldDB" id="A0A0L1IZC2"/>
<comment type="caution">
    <text evidence="1">The sequence shown here is derived from an EMBL/GenBank/DDBJ whole genome shotgun (WGS) entry which is preliminary data.</text>
</comment>
<accession>A0A0L1IZC2</accession>
<gene>
    <name evidence="1" type="ORF">ANOM_006309</name>
</gene>
<evidence type="ECO:0000313" key="2">
    <source>
        <dbReference type="Proteomes" id="UP000037505"/>
    </source>
</evidence>
<sequence>MENDDPTTLKVQFYWQRGVLDALTEINLLTEPESSRGMFSVRDHYIGVRTGKFKDQAEPEYKAIASGDIFTLNTSNPRDMPLPSRTLLECNGIYSELQE</sequence>
<evidence type="ECO:0000313" key="1">
    <source>
        <dbReference type="EMBL" id="KNG84852.1"/>
    </source>
</evidence>
<reference evidence="1 2" key="1">
    <citation type="submission" date="2014-06" db="EMBL/GenBank/DDBJ databases">
        <title>The Genome of the Aflatoxigenic Filamentous Fungus Aspergillus nomius.</title>
        <authorList>
            <person name="Moore M.G."/>
            <person name="Shannon B.M."/>
            <person name="Brian M.M."/>
        </authorList>
    </citation>
    <scope>NUCLEOTIDE SEQUENCE [LARGE SCALE GENOMIC DNA]</scope>
    <source>
        <strain evidence="1 2">NRRL 13137</strain>
    </source>
</reference>
<organism evidence="1 2">
    <name type="scientific">Aspergillus nomiae NRRL (strain ATCC 15546 / NRRL 13137 / CBS 260.88 / M93)</name>
    <dbReference type="NCBI Taxonomy" id="1509407"/>
    <lineage>
        <taxon>Eukaryota</taxon>
        <taxon>Fungi</taxon>
        <taxon>Dikarya</taxon>
        <taxon>Ascomycota</taxon>
        <taxon>Pezizomycotina</taxon>
        <taxon>Eurotiomycetes</taxon>
        <taxon>Eurotiomycetidae</taxon>
        <taxon>Eurotiales</taxon>
        <taxon>Aspergillaceae</taxon>
        <taxon>Aspergillus</taxon>
        <taxon>Aspergillus subgen. Circumdati</taxon>
    </lineage>
</organism>
<dbReference type="GeneID" id="26808113"/>
<dbReference type="EMBL" id="JNOM01000185">
    <property type="protein sequence ID" value="KNG84852.1"/>
    <property type="molecule type" value="Genomic_DNA"/>
</dbReference>